<dbReference type="InterPro" id="IPR035994">
    <property type="entry name" value="Nucleoside_phosphorylase_sf"/>
</dbReference>
<feature type="site" description="Important for catalytic activity" evidence="5">
    <location>
        <position position="220"/>
    </location>
</feature>
<keyword evidence="3 5" id="KW-0808">Transferase</keyword>
<evidence type="ECO:0000256" key="3">
    <source>
        <dbReference type="ARBA" id="ARBA00022679"/>
    </source>
</evidence>
<feature type="binding site" evidence="5">
    <location>
        <position position="45"/>
    </location>
    <ligand>
        <name>phosphate</name>
        <dbReference type="ChEBI" id="CHEBI:43474"/>
        <note>ligand shared between dimeric partners</note>
    </ligand>
</feature>
<feature type="binding site" description="in other chain" evidence="5">
    <location>
        <position position="22"/>
    </location>
    <ligand>
        <name>phosphate</name>
        <dbReference type="ChEBI" id="CHEBI:43474"/>
        <note>ligand shared between dimeric partners</note>
    </ligand>
</feature>
<dbReference type="SUPFAM" id="SSF53167">
    <property type="entry name" value="Purine and uridine phosphorylases"/>
    <property type="match status" value="1"/>
</dbReference>
<dbReference type="RefSeq" id="WP_055277547.1">
    <property type="nucleotide sequence ID" value="NZ_CYYT01000001.1"/>
</dbReference>
<feature type="binding site" description="in other chain" evidence="5">
    <location>
        <begin position="206"/>
        <end position="207"/>
    </location>
    <ligand>
        <name>a purine D-ribonucleoside</name>
        <dbReference type="ChEBI" id="CHEBI:142355"/>
        <note>ligand shared between dimeric partners</note>
    </ligand>
</feature>
<feature type="binding site" description="in other chain" evidence="5">
    <location>
        <begin position="182"/>
        <end position="184"/>
    </location>
    <ligand>
        <name>a purine D-ribonucleoside</name>
        <dbReference type="ChEBI" id="CHEBI:142355"/>
        <note>ligand shared between dimeric partners</note>
    </ligand>
</feature>
<evidence type="ECO:0000256" key="5">
    <source>
        <dbReference type="HAMAP-Rule" id="MF_01627"/>
    </source>
</evidence>
<feature type="binding site" description="in other chain" evidence="5">
    <location>
        <begin position="89"/>
        <end position="92"/>
    </location>
    <ligand>
        <name>phosphate</name>
        <dbReference type="ChEBI" id="CHEBI:43474"/>
        <note>ligand shared between dimeric partners</note>
    </ligand>
</feature>
<dbReference type="EC" id="2.4.2.1" evidence="5"/>
<dbReference type="InterPro" id="IPR018016">
    <property type="entry name" value="Nucleoside_phosphorylase_CS"/>
</dbReference>
<dbReference type="PANTHER" id="PTHR43691:SF11">
    <property type="entry name" value="FI09636P-RELATED"/>
    <property type="match status" value="1"/>
</dbReference>
<gene>
    <name evidence="5 7" type="primary">deoD</name>
    <name evidence="7" type="ORF">ERS852470_02854</name>
</gene>
<dbReference type="NCBIfam" id="TIGR00107">
    <property type="entry name" value="deoD"/>
    <property type="match status" value="1"/>
</dbReference>
<feature type="binding site" evidence="5">
    <location>
        <position position="6"/>
    </location>
    <ligand>
        <name>a purine D-ribonucleoside</name>
        <dbReference type="ChEBI" id="CHEBI:142355"/>
        <note>ligand shared between dimeric partners</note>
    </ligand>
</feature>
<comment type="function">
    <text evidence="5">Catalyzes the reversible phosphorolytic breakdown of the N-glycosidic bond in the beta-(deoxy)ribonucleoside molecules, with the formation of the corresponding free purine bases and pentose-1-phosphate.</text>
</comment>
<feature type="domain" description="Nucleoside phosphorylase" evidence="6">
    <location>
        <begin position="18"/>
        <end position="232"/>
    </location>
</feature>
<feature type="binding site" description="in other chain" evidence="5">
    <location>
        <position position="26"/>
    </location>
    <ligand>
        <name>phosphate</name>
        <dbReference type="ChEBI" id="CHEBI:43474"/>
        <note>ligand shared between dimeric partners</note>
    </ligand>
</feature>
<comment type="catalytic activity">
    <reaction evidence="4">
        <text>uridine + phosphate = alpha-D-ribose 1-phosphate + uracil</text>
        <dbReference type="Rhea" id="RHEA:24388"/>
        <dbReference type="ChEBI" id="CHEBI:16704"/>
        <dbReference type="ChEBI" id="CHEBI:17568"/>
        <dbReference type="ChEBI" id="CHEBI:43474"/>
        <dbReference type="ChEBI" id="CHEBI:57720"/>
        <dbReference type="EC" id="2.4.2.3"/>
    </reaction>
</comment>
<comment type="subunit">
    <text evidence="5">Homohexamer; trimer of homodimers.</text>
</comment>
<evidence type="ECO:0000259" key="6">
    <source>
        <dbReference type="Pfam" id="PF01048"/>
    </source>
</evidence>
<reference evidence="7 8" key="1">
    <citation type="submission" date="2015-09" db="EMBL/GenBank/DDBJ databases">
        <authorList>
            <consortium name="Pathogen Informatics"/>
        </authorList>
    </citation>
    <scope>NUCLEOTIDE SEQUENCE [LARGE SCALE GENOMIC DNA]</scope>
    <source>
        <strain evidence="7 8">2789STDY5834855</strain>
    </source>
</reference>
<dbReference type="OrthoDB" id="9782889at2"/>
<evidence type="ECO:0000256" key="1">
    <source>
        <dbReference type="ARBA" id="ARBA00010456"/>
    </source>
</evidence>
<protein>
    <recommendedName>
        <fullName evidence="5">Purine nucleoside phosphorylase DeoD-type</fullName>
        <shortName evidence="5">PNP</shortName>
        <ecNumber evidence="5">2.4.2.1</ecNumber>
    </recommendedName>
</protein>
<organism evidence="7 8">
    <name type="scientific">Clostridium disporicum</name>
    <dbReference type="NCBI Taxonomy" id="84024"/>
    <lineage>
        <taxon>Bacteria</taxon>
        <taxon>Bacillati</taxon>
        <taxon>Bacillota</taxon>
        <taxon>Clostridia</taxon>
        <taxon>Eubacteriales</taxon>
        <taxon>Clostridiaceae</taxon>
        <taxon>Clostridium</taxon>
    </lineage>
</organism>
<proteinExistence type="inferred from homology"/>
<sequence>MSKHLHIMAKEGAIAETVLLPGDPLRAKFIAENFLENAVCYNEVRGMYGYTGTYKGKRVSIQGTGMGLPSHSIYVNELIQFYGAKRLIRIGSAGSCSDNVNVRDIVLAQSASTNSGINKRRFNGLDYAPSANFDLLYNAYNIAKAKGANVKVGNVLSSDLFYDDTNHFSLKTWADYGVLAVEMETAELYTLAAKNGVEALSILTISDHIFKGEETSPEERQNTFTDMMEIALELIK</sequence>
<dbReference type="GO" id="GO:0006152">
    <property type="term" value="P:purine nucleoside catabolic process"/>
    <property type="evidence" value="ECO:0007669"/>
    <property type="project" value="TreeGrafter"/>
</dbReference>
<dbReference type="HAMAP" id="MF_01627">
    <property type="entry name" value="Pur_nucleosid_phosp"/>
    <property type="match status" value="1"/>
</dbReference>
<dbReference type="GO" id="GO:0004731">
    <property type="term" value="F:purine-nucleoside phosphorylase activity"/>
    <property type="evidence" value="ECO:0007669"/>
    <property type="project" value="UniProtKB-UniRule"/>
</dbReference>
<dbReference type="Pfam" id="PF01048">
    <property type="entry name" value="PNP_UDP_1"/>
    <property type="match status" value="1"/>
</dbReference>
<comment type="catalytic activity">
    <reaction evidence="5">
        <text>a purine 2'-deoxy-D-ribonucleoside + phosphate = a purine nucleobase + 2-deoxy-alpha-D-ribose 1-phosphate</text>
        <dbReference type="Rhea" id="RHEA:36431"/>
        <dbReference type="ChEBI" id="CHEBI:26386"/>
        <dbReference type="ChEBI" id="CHEBI:43474"/>
        <dbReference type="ChEBI" id="CHEBI:57259"/>
        <dbReference type="ChEBI" id="CHEBI:142361"/>
        <dbReference type="EC" id="2.4.2.1"/>
    </reaction>
</comment>
<comment type="catalytic activity">
    <reaction evidence="5">
        <text>a purine D-ribonucleoside + phosphate = a purine nucleobase + alpha-D-ribose 1-phosphate</text>
        <dbReference type="Rhea" id="RHEA:19805"/>
        <dbReference type="ChEBI" id="CHEBI:26386"/>
        <dbReference type="ChEBI" id="CHEBI:43474"/>
        <dbReference type="ChEBI" id="CHEBI:57720"/>
        <dbReference type="ChEBI" id="CHEBI:142355"/>
        <dbReference type="EC" id="2.4.2.1"/>
    </reaction>
</comment>
<dbReference type="GO" id="GO:0005829">
    <property type="term" value="C:cytosol"/>
    <property type="evidence" value="ECO:0007669"/>
    <property type="project" value="TreeGrafter"/>
</dbReference>
<dbReference type="PROSITE" id="PS01232">
    <property type="entry name" value="PNP_UDP_1"/>
    <property type="match status" value="1"/>
</dbReference>
<comment type="similarity">
    <text evidence="1 5">Belongs to the PNP/UDP phosphorylase family.</text>
</comment>
<dbReference type="NCBIfam" id="NF004489">
    <property type="entry name" value="PRK05819.1"/>
    <property type="match status" value="1"/>
</dbReference>
<evidence type="ECO:0000256" key="4">
    <source>
        <dbReference type="ARBA" id="ARBA00048447"/>
    </source>
</evidence>
<dbReference type="CDD" id="cd09006">
    <property type="entry name" value="PNP_EcPNPI-like"/>
    <property type="match status" value="1"/>
</dbReference>
<dbReference type="Gene3D" id="3.40.50.1580">
    <property type="entry name" value="Nucleoside phosphorylase domain"/>
    <property type="match status" value="1"/>
</dbReference>
<dbReference type="EMBL" id="CYZV01000034">
    <property type="protein sequence ID" value="CUO61441.1"/>
    <property type="molecule type" value="Genomic_DNA"/>
</dbReference>
<evidence type="ECO:0000313" key="8">
    <source>
        <dbReference type="Proteomes" id="UP000095558"/>
    </source>
</evidence>
<evidence type="ECO:0000256" key="2">
    <source>
        <dbReference type="ARBA" id="ARBA00022676"/>
    </source>
</evidence>
<dbReference type="STRING" id="84024.ERS852471_01904"/>
<dbReference type="PANTHER" id="PTHR43691">
    <property type="entry name" value="URIDINE PHOSPHORYLASE"/>
    <property type="match status" value="1"/>
</dbReference>
<keyword evidence="2 5" id="KW-0328">Glycosyltransferase</keyword>
<dbReference type="AlphaFoldDB" id="A0A174GHL9"/>
<accession>A0A174GHL9</accession>
<dbReference type="InterPro" id="IPR004402">
    <property type="entry name" value="DeoD-type"/>
</dbReference>
<name>A0A174GHL9_9CLOT</name>
<dbReference type="Proteomes" id="UP000095558">
    <property type="component" value="Unassembled WGS sequence"/>
</dbReference>
<feature type="active site" description="Proton donor" evidence="5">
    <location>
        <position position="207"/>
    </location>
</feature>
<dbReference type="InterPro" id="IPR000845">
    <property type="entry name" value="Nucleoside_phosphorylase_d"/>
</dbReference>
<evidence type="ECO:0000313" key="7">
    <source>
        <dbReference type="EMBL" id="CUO61441.1"/>
    </source>
</evidence>
<dbReference type="GO" id="GO:0004850">
    <property type="term" value="F:uridine phosphorylase activity"/>
    <property type="evidence" value="ECO:0007669"/>
    <property type="project" value="UniProtKB-EC"/>
</dbReference>